<name>A0A2Z6BPJ9_ENTFL</name>
<accession>A0A2Z6BPJ9</accession>
<evidence type="ECO:0008006" key="5">
    <source>
        <dbReference type="Google" id="ProtNLM"/>
    </source>
</evidence>
<evidence type="ECO:0000313" key="4">
    <source>
        <dbReference type="Proteomes" id="UP000305511"/>
    </source>
</evidence>
<dbReference type="EMBL" id="SIYF01000773">
    <property type="protein sequence ID" value="TKK56123.1"/>
    <property type="molecule type" value="Genomic_DNA"/>
</dbReference>
<feature type="compositionally biased region" description="Low complexity" evidence="1">
    <location>
        <begin position="49"/>
        <end position="65"/>
    </location>
</feature>
<feature type="compositionally biased region" description="Basic and acidic residues" evidence="1">
    <location>
        <begin position="66"/>
        <end position="81"/>
    </location>
</feature>
<proteinExistence type="predicted"/>
<organism evidence="3 4">
    <name type="scientific">Enterococcus faecalis</name>
    <name type="common">Streptococcus faecalis</name>
    <dbReference type="NCBI Taxonomy" id="1351"/>
    <lineage>
        <taxon>Bacteria</taxon>
        <taxon>Bacillati</taxon>
        <taxon>Bacillota</taxon>
        <taxon>Bacilli</taxon>
        <taxon>Lactobacillales</taxon>
        <taxon>Enterococcaceae</taxon>
        <taxon>Enterococcus</taxon>
    </lineage>
</organism>
<keyword evidence="2" id="KW-0732">Signal</keyword>
<dbReference type="Proteomes" id="UP000305511">
    <property type="component" value="Unassembled WGS sequence"/>
</dbReference>
<evidence type="ECO:0000313" key="3">
    <source>
        <dbReference type="EMBL" id="TKK56123.1"/>
    </source>
</evidence>
<dbReference type="AlphaFoldDB" id="A0A2Z6BPJ9"/>
<evidence type="ECO:0000256" key="1">
    <source>
        <dbReference type="SAM" id="MobiDB-lite"/>
    </source>
</evidence>
<feature type="chain" id="PRO_5044388589" description="Lipoprotein" evidence="2">
    <location>
        <begin position="21"/>
        <end position="125"/>
    </location>
</feature>
<reference evidence="3 4" key="1">
    <citation type="submission" date="2019-02" db="EMBL/GenBank/DDBJ databases">
        <title>Bacteria dissemination in different level of health care in South Africa: the effectiveness of infections prevention and control.</title>
        <authorList>
            <person name="Shobo C."/>
            <person name="Amoako D.G."/>
            <person name="Allam M."/>
            <person name="Ismail A."/>
            <person name="Bester L.A."/>
            <person name="Essack S.Y."/>
        </authorList>
    </citation>
    <scope>NUCLEOTIDE SEQUENCE [LARGE SCALE GENOMIC DNA]</scope>
    <source>
        <strain evidence="3 4">2SIL2</strain>
    </source>
</reference>
<feature type="signal peptide" evidence="2">
    <location>
        <begin position="1"/>
        <end position="20"/>
    </location>
</feature>
<feature type="region of interest" description="Disordered" evidence="1">
    <location>
        <begin position="21"/>
        <end position="93"/>
    </location>
</feature>
<evidence type="ECO:0000256" key="2">
    <source>
        <dbReference type="SAM" id="SignalP"/>
    </source>
</evidence>
<gene>
    <name evidence="3" type="ORF">EY666_19735</name>
</gene>
<comment type="caution">
    <text evidence="3">The sequence shown here is derived from an EMBL/GenBank/DDBJ whole genome shotgun (WGS) entry which is preliminary data.</text>
</comment>
<sequence length="125" mass="14148">MKKKLIVLLLALFLTACSNNTVEKNRDSSSTEVSTKQQTTQSSKKDSSNPDTTPTSTSSITIETTENLKNRELNPTDDVSKTRRQLYEQGINSSTITDKELKEYISEAKEQKKDVIDYIKQKINQ</sequence>
<dbReference type="RefSeq" id="WP_002367622.1">
    <property type="nucleotide sequence ID" value="NZ_AP018538.1"/>
</dbReference>
<protein>
    <recommendedName>
        <fullName evidence="5">Lipoprotein</fullName>
    </recommendedName>
</protein>
<dbReference type="PROSITE" id="PS51257">
    <property type="entry name" value="PROKAR_LIPOPROTEIN"/>
    <property type="match status" value="1"/>
</dbReference>
<feature type="compositionally biased region" description="Low complexity" evidence="1">
    <location>
        <begin position="30"/>
        <end position="42"/>
    </location>
</feature>